<sequence>MMSTREPAEIERDISNIDSTLLTVSEIRSSLKYFTKLVQSDKKGPNFVHLFSDRLNAVKRDLNTLSSQGENLKGALEHAQIVANENKFNWALIKSEAEKEAAEEEIRFREEEANSAKAKETGSLVKANAEYAYKQLSSIVLEQKPALIAPPKLFFTTYIDQWMSQKKPTDIVFTITFEEEERVTFTGSTCRIKICARKSLVANLELEYERNSDSLTVHQYDIKGVKEEKNFWQDSQYLVFQKVNLLATDAFEDMLVFFAKESLYNMLDWFVSYHDLFTAPCYRCHKILQFDSPQYKYLPPMVRTWAKKLPVIDNDSPVARQAPGTVYHMRCYIEYKNNHAM</sequence>
<dbReference type="GO" id="GO:0003713">
    <property type="term" value="F:transcription coactivator activity"/>
    <property type="evidence" value="ECO:0007669"/>
    <property type="project" value="TreeGrafter"/>
</dbReference>
<keyword evidence="4" id="KW-0804">Transcription</keyword>
<proteinExistence type="inferred from homology"/>
<evidence type="ECO:0000256" key="2">
    <source>
        <dbReference type="ARBA" id="ARBA00008048"/>
    </source>
</evidence>
<dbReference type="PANTHER" id="PTHR13130">
    <property type="entry name" value="34 KDA TRANSCRIPTIONAL CO-ACTIVATOR-RELATED"/>
    <property type="match status" value="1"/>
</dbReference>
<keyword evidence="5" id="KW-0539">Nucleus</keyword>
<dbReference type="Proteomes" id="UP000613177">
    <property type="component" value="Unassembled WGS sequence"/>
</dbReference>
<dbReference type="PANTHER" id="PTHR13130:SF4">
    <property type="entry name" value="MEDIATOR OF RNA POLYMERASE II TRANSCRIPTION SUBUNIT 27"/>
    <property type="match status" value="1"/>
</dbReference>
<feature type="coiled-coil region" evidence="6">
    <location>
        <begin position="92"/>
        <end position="121"/>
    </location>
</feature>
<keyword evidence="6" id="KW-0175">Coiled coil</keyword>
<protein>
    <submittedName>
        <fullName evidence="7">Uncharacterized protein</fullName>
    </submittedName>
</protein>
<evidence type="ECO:0000256" key="6">
    <source>
        <dbReference type="SAM" id="Coils"/>
    </source>
</evidence>
<reference evidence="7" key="1">
    <citation type="submission" date="2021-01" db="EMBL/GenBank/DDBJ databases">
        <title>Metabolic potential, ecology and presence of endohyphal bacteria is reflected in genomic diversity of Mucoromycotina.</title>
        <authorList>
            <person name="Muszewska A."/>
            <person name="Okrasinska A."/>
            <person name="Steczkiewicz K."/>
            <person name="Drgas O."/>
            <person name="Orlowska M."/>
            <person name="Perlinska-Lenart U."/>
            <person name="Aleksandrzak-Piekarczyk T."/>
            <person name="Szatraj K."/>
            <person name="Zielenkiewicz U."/>
            <person name="Pilsyk S."/>
            <person name="Malc E."/>
            <person name="Mieczkowski P."/>
            <person name="Kruszewska J.S."/>
            <person name="Biernat P."/>
            <person name="Pawlowska J."/>
        </authorList>
    </citation>
    <scope>NUCLEOTIDE SEQUENCE</scope>
    <source>
        <strain evidence="7">WA0000018081</strain>
    </source>
</reference>
<dbReference type="GO" id="GO:0006357">
    <property type="term" value="P:regulation of transcription by RNA polymerase II"/>
    <property type="evidence" value="ECO:0007669"/>
    <property type="project" value="TreeGrafter"/>
</dbReference>
<gene>
    <name evidence="7" type="ORF">INT48_006661</name>
</gene>
<dbReference type="InterPro" id="IPR021627">
    <property type="entry name" value="Mediator_Med27"/>
</dbReference>
<comment type="subcellular location">
    <subcellularLocation>
        <location evidence="1">Nucleus</location>
    </subcellularLocation>
</comment>
<comment type="caution">
    <text evidence="7">The sequence shown here is derived from an EMBL/GenBank/DDBJ whole genome shotgun (WGS) entry which is preliminary data.</text>
</comment>
<keyword evidence="3" id="KW-0805">Transcription regulation</keyword>
<comment type="similarity">
    <text evidence="2">Belongs to the Mediator complex subunit 27 family.</text>
</comment>
<evidence type="ECO:0000256" key="1">
    <source>
        <dbReference type="ARBA" id="ARBA00004123"/>
    </source>
</evidence>
<organism evidence="7 8">
    <name type="scientific">Thamnidium elegans</name>
    <dbReference type="NCBI Taxonomy" id="101142"/>
    <lineage>
        <taxon>Eukaryota</taxon>
        <taxon>Fungi</taxon>
        <taxon>Fungi incertae sedis</taxon>
        <taxon>Mucoromycota</taxon>
        <taxon>Mucoromycotina</taxon>
        <taxon>Mucoromycetes</taxon>
        <taxon>Mucorales</taxon>
        <taxon>Mucorineae</taxon>
        <taxon>Mucoraceae</taxon>
        <taxon>Thamnidium</taxon>
    </lineage>
</organism>
<name>A0A8H7SXY3_9FUNG</name>
<evidence type="ECO:0000313" key="7">
    <source>
        <dbReference type="EMBL" id="KAG2237257.1"/>
    </source>
</evidence>
<accession>A0A8H7SXY3</accession>
<evidence type="ECO:0000256" key="5">
    <source>
        <dbReference type="ARBA" id="ARBA00023242"/>
    </source>
</evidence>
<evidence type="ECO:0000313" key="8">
    <source>
        <dbReference type="Proteomes" id="UP000613177"/>
    </source>
</evidence>
<keyword evidence="8" id="KW-1185">Reference proteome</keyword>
<evidence type="ECO:0000256" key="4">
    <source>
        <dbReference type="ARBA" id="ARBA00023163"/>
    </source>
</evidence>
<evidence type="ECO:0000256" key="3">
    <source>
        <dbReference type="ARBA" id="ARBA00023015"/>
    </source>
</evidence>
<dbReference type="Pfam" id="PF11571">
    <property type="entry name" value="Med27"/>
    <property type="match status" value="1"/>
</dbReference>
<dbReference type="AlphaFoldDB" id="A0A8H7SXY3"/>
<dbReference type="GO" id="GO:0016592">
    <property type="term" value="C:mediator complex"/>
    <property type="evidence" value="ECO:0007669"/>
    <property type="project" value="InterPro"/>
</dbReference>
<dbReference type="EMBL" id="JAEPRE010000008">
    <property type="protein sequence ID" value="KAG2237257.1"/>
    <property type="molecule type" value="Genomic_DNA"/>
</dbReference>